<gene>
    <name evidence="1" type="ORF">ASAP_1319</name>
</gene>
<dbReference type="AlphaFoldDB" id="A0A060QE15"/>
<accession>A0A060QE15</accession>
<reference evidence="1 2" key="2">
    <citation type="journal article" date="2014" name="PLoS ONE">
        <title>Evolution of mitochondria reconstructed from the energy metabolism of living bacteria.</title>
        <authorList>
            <person name="Degli Esposti M."/>
            <person name="Chouaia B."/>
            <person name="Comandatore F."/>
            <person name="Crotti E."/>
            <person name="Sassera D."/>
            <person name="Lievens P.M."/>
            <person name="Daffonchio D."/>
            <person name="Bandi C."/>
        </authorList>
    </citation>
    <scope>NUCLEOTIDE SEQUENCE [LARGE SCALE GENOMIC DNA]</scope>
    <source>
        <strain evidence="1 2">SF2.1</strain>
    </source>
</reference>
<protein>
    <submittedName>
        <fullName evidence="1">Uncharacterized protein</fullName>
    </submittedName>
</protein>
<proteinExistence type="predicted"/>
<reference evidence="1 2" key="1">
    <citation type="journal article" date="2014" name="Genome Biol. Evol.">
        <title>Acetic acid bacteria genomes reveal functional traits for adaptation to life in insect guts.</title>
        <authorList>
            <person name="Chouaia B."/>
            <person name="Gaiarsa S."/>
            <person name="Crotti E."/>
            <person name="Comandatore F."/>
            <person name="Degli Esposti M."/>
            <person name="Ricci I."/>
            <person name="Alma A."/>
            <person name="Favia G."/>
            <person name="Bandi C."/>
            <person name="Daffonchio D."/>
        </authorList>
    </citation>
    <scope>NUCLEOTIDE SEQUENCE [LARGE SCALE GENOMIC DNA]</scope>
    <source>
        <strain evidence="1 2">SF2.1</strain>
    </source>
</reference>
<evidence type="ECO:0000313" key="1">
    <source>
        <dbReference type="EMBL" id="CDG39364.1"/>
    </source>
</evidence>
<sequence length="37" mass="3964">MTLGLSLAGRITGSGPYSAQPDHKDHCEIAENGMFCR</sequence>
<dbReference type="EMBL" id="CBLX010000009">
    <property type="protein sequence ID" value="CDG39364.1"/>
    <property type="molecule type" value="Genomic_DNA"/>
</dbReference>
<dbReference type="Proteomes" id="UP000027583">
    <property type="component" value="Unassembled WGS sequence"/>
</dbReference>
<organism evidence="1 2">
    <name type="scientific">Asaia bogorensis</name>
    <dbReference type="NCBI Taxonomy" id="91915"/>
    <lineage>
        <taxon>Bacteria</taxon>
        <taxon>Pseudomonadati</taxon>
        <taxon>Pseudomonadota</taxon>
        <taxon>Alphaproteobacteria</taxon>
        <taxon>Acetobacterales</taxon>
        <taxon>Acetobacteraceae</taxon>
        <taxon>Asaia</taxon>
    </lineage>
</organism>
<evidence type="ECO:0000313" key="2">
    <source>
        <dbReference type="Proteomes" id="UP000027583"/>
    </source>
</evidence>
<comment type="caution">
    <text evidence="1">The sequence shown here is derived from an EMBL/GenBank/DDBJ whole genome shotgun (WGS) entry which is preliminary data.</text>
</comment>
<name>A0A060QE15_9PROT</name>